<dbReference type="GO" id="GO:0005483">
    <property type="term" value="F:soluble NSF attachment protein activity"/>
    <property type="evidence" value="ECO:0007669"/>
    <property type="project" value="UniProtKB-ARBA"/>
</dbReference>
<reference evidence="9 10" key="1">
    <citation type="submission" date="2018-09" db="EMBL/GenBank/DDBJ databases">
        <title>A high-quality reference genome of wild soybean provides a powerful tool to mine soybean genomes.</title>
        <authorList>
            <person name="Xie M."/>
            <person name="Chung C.Y.L."/>
            <person name="Li M.-W."/>
            <person name="Wong F.-L."/>
            <person name="Chan T.-F."/>
            <person name="Lam H.-M."/>
        </authorList>
    </citation>
    <scope>NUCLEOTIDE SEQUENCE [LARGE SCALE GENOMIC DNA]</scope>
    <source>
        <strain evidence="10">cv. W05</strain>
        <tissue evidence="9">Hypocotyl of etiolated seedlings</tissue>
    </source>
</reference>
<dbReference type="SMART" id="SM00028">
    <property type="entry name" value="TPR"/>
    <property type="match status" value="2"/>
</dbReference>
<dbReference type="CDD" id="cd15832">
    <property type="entry name" value="SNAP"/>
    <property type="match status" value="1"/>
</dbReference>
<dbReference type="InterPro" id="IPR011990">
    <property type="entry name" value="TPR-like_helical_dom_sf"/>
</dbReference>
<evidence type="ECO:0000256" key="3">
    <source>
        <dbReference type="ARBA" id="ARBA00022448"/>
    </source>
</evidence>
<comment type="subcellular location">
    <subcellularLocation>
        <location evidence="1 7">Membrane</location>
        <topology evidence="1 7">Peripheral membrane protein</topology>
    </subcellularLocation>
</comment>
<dbReference type="Gene3D" id="1.25.40.10">
    <property type="entry name" value="Tetratricopeptide repeat domain"/>
    <property type="match status" value="1"/>
</dbReference>
<dbReference type="GO" id="GO:0019905">
    <property type="term" value="F:syntaxin binding"/>
    <property type="evidence" value="ECO:0007669"/>
    <property type="project" value="TreeGrafter"/>
</dbReference>
<keyword evidence="3 7" id="KW-0813">Transport</keyword>
<dbReference type="PANTHER" id="PTHR13768:SF40">
    <property type="entry name" value="ALPHA-SOLUBLE NSF ATTACHMENT PROTEIN"/>
    <property type="match status" value="1"/>
</dbReference>
<dbReference type="Gramene" id="XM_028329368.1">
    <property type="protein sequence ID" value="XP_028185169.1"/>
    <property type="gene ID" value="LOC114372002"/>
</dbReference>
<dbReference type="InterPro" id="IPR019734">
    <property type="entry name" value="TPR_rpt"/>
</dbReference>
<evidence type="ECO:0000256" key="8">
    <source>
        <dbReference type="SAM" id="Coils"/>
    </source>
</evidence>
<protein>
    <submittedName>
        <fullName evidence="9">Alpha-soluble NSF attachment protein 2</fullName>
    </submittedName>
</protein>
<evidence type="ECO:0000256" key="2">
    <source>
        <dbReference type="ARBA" id="ARBA00010050"/>
    </source>
</evidence>
<name>A0A445LUB1_GLYSO</name>
<comment type="caution">
    <text evidence="9">The sequence shown here is derived from an EMBL/GenBank/DDBJ whole genome shotgun (WGS) entry which is preliminary data.</text>
</comment>
<evidence type="ECO:0000256" key="4">
    <source>
        <dbReference type="ARBA" id="ARBA00022892"/>
    </source>
</evidence>
<keyword evidence="6 7" id="KW-0472">Membrane</keyword>
<comment type="function">
    <text evidence="7">Required for vesicular transport between the endoplasmic reticulum and the Golgi apparatus.</text>
</comment>
<dbReference type="GO" id="GO:0006886">
    <property type="term" value="P:intracellular protein transport"/>
    <property type="evidence" value="ECO:0007669"/>
    <property type="project" value="UniProtKB-UniRule"/>
</dbReference>
<keyword evidence="8" id="KW-0175">Coiled coil</keyword>
<dbReference type="Proteomes" id="UP000289340">
    <property type="component" value="Chromosome 2"/>
</dbReference>
<dbReference type="PRINTS" id="PR00448">
    <property type="entry name" value="NSFATTACHMNT"/>
</dbReference>
<gene>
    <name evidence="9" type="ORF">D0Y65_005116</name>
</gene>
<dbReference type="PANTHER" id="PTHR13768">
    <property type="entry name" value="SOLUBLE NSF ATTACHMENT PROTEIN SNAP"/>
    <property type="match status" value="1"/>
</dbReference>
<dbReference type="AlphaFoldDB" id="A0A445LUB1"/>
<proteinExistence type="inferred from homology"/>
<dbReference type="GO" id="GO:0035494">
    <property type="term" value="P:SNARE complex disassembly"/>
    <property type="evidence" value="ECO:0007669"/>
    <property type="project" value="TreeGrafter"/>
</dbReference>
<evidence type="ECO:0000256" key="6">
    <source>
        <dbReference type="ARBA" id="ARBA00023136"/>
    </source>
</evidence>
<dbReference type="InterPro" id="IPR000744">
    <property type="entry name" value="NSF_attach"/>
</dbReference>
<dbReference type="GO" id="GO:0005774">
    <property type="term" value="C:vacuolar membrane"/>
    <property type="evidence" value="ECO:0007669"/>
    <property type="project" value="TreeGrafter"/>
</dbReference>
<dbReference type="GO" id="GO:0031201">
    <property type="term" value="C:SNARE complex"/>
    <property type="evidence" value="ECO:0007669"/>
    <property type="project" value="TreeGrafter"/>
</dbReference>
<evidence type="ECO:0000256" key="5">
    <source>
        <dbReference type="ARBA" id="ARBA00022927"/>
    </source>
</evidence>
<dbReference type="FunFam" id="1.25.40.10:FF:000049">
    <property type="entry name" value="Alpha-soluble NSF attachment protein-like"/>
    <property type="match status" value="1"/>
</dbReference>
<sequence>MGDHLARAEDFENKAEKKLSSWGLFGSKFEDAADLFDKSANSYKLAKSWDKAGSTYIKLASCHLKLESKHEAAQAYVDAARCYKKTNINESVSCLDNAVNIFCEIGRLSMAARYLKEIAELYESEQNISQAVAYYEKSADFFENEEVNTSANQCKQKVAQFSAQLEQYQRSIEIYEDIARQSLSNTLLKYGVKGHLLNAGICELCKGDVIAITNALERYQDLDPTFSGTREYRLLADIAAAIDEEDVGKFTEVIKEFDSLTPLDSWKTTLLLRVKDKLKAKEIEEDDLT</sequence>
<organism evidence="9 10">
    <name type="scientific">Glycine soja</name>
    <name type="common">Wild soybean</name>
    <dbReference type="NCBI Taxonomy" id="3848"/>
    <lineage>
        <taxon>Eukaryota</taxon>
        <taxon>Viridiplantae</taxon>
        <taxon>Streptophyta</taxon>
        <taxon>Embryophyta</taxon>
        <taxon>Tracheophyta</taxon>
        <taxon>Spermatophyta</taxon>
        <taxon>Magnoliopsida</taxon>
        <taxon>eudicotyledons</taxon>
        <taxon>Gunneridae</taxon>
        <taxon>Pentapetalae</taxon>
        <taxon>rosids</taxon>
        <taxon>fabids</taxon>
        <taxon>Fabales</taxon>
        <taxon>Fabaceae</taxon>
        <taxon>Papilionoideae</taxon>
        <taxon>50 kb inversion clade</taxon>
        <taxon>NPAAA clade</taxon>
        <taxon>indigoferoid/millettioid clade</taxon>
        <taxon>Phaseoleae</taxon>
        <taxon>Glycine</taxon>
        <taxon>Glycine subgen. Soja</taxon>
    </lineage>
</organism>
<dbReference type="SUPFAM" id="SSF48452">
    <property type="entry name" value="TPR-like"/>
    <property type="match status" value="1"/>
</dbReference>
<dbReference type="SMR" id="A0A445LUB1"/>
<keyword evidence="4 7" id="KW-0931">ER-Golgi transport</keyword>
<evidence type="ECO:0000313" key="9">
    <source>
        <dbReference type="EMBL" id="RZC26797.1"/>
    </source>
</evidence>
<comment type="similarity">
    <text evidence="2 7">Belongs to the SNAP family.</text>
</comment>
<dbReference type="EMBL" id="QZWG01000002">
    <property type="protein sequence ID" value="RZC26797.1"/>
    <property type="molecule type" value="Genomic_DNA"/>
</dbReference>
<keyword evidence="10" id="KW-1185">Reference proteome</keyword>
<evidence type="ECO:0000256" key="7">
    <source>
        <dbReference type="RuleBase" id="RU367013"/>
    </source>
</evidence>
<feature type="coiled-coil region" evidence="8">
    <location>
        <begin position="151"/>
        <end position="178"/>
    </location>
</feature>
<dbReference type="Pfam" id="PF14938">
    <property type="entry name" value="SNAP"/>
    <property type="match status" value="1"/>
</dbReference>
<evidence type="ECO:0000313" key="10">
    <source>
        <dbReference type="Proteomes" id="UP000289340"/>
    </source>
</evidence>
<accession>A0A445LUB1</accession>
<evidence type="ECO:0000256" key="1">
    <source>
        <dbReference type="ARBA" id="ARBA00004170"/>
    </source>
</evidence>
<keyword evidence="5 7" id="KW-0653">Protein transport</keyword>